<keyword evidence="1" id="KW-0328">Glycosyltransferase</keyword>
<dbReference type="NCBIfam" id="TIGR00430">
    <property type="entry name" value="Q_tRNA_tgt"/>
    <property type="match status" value="1"/>
</dbReference>
<proteinExistence type="predicted"/>
<dbReference type="GO" id="GO:0008479">
    <property type="term" value="F:tRNA-guanosine(34) queuine transglycosylase activity"/>
    <property type="evidence" value="ECO:0007669"/>
    <property type="project" value="InterPro"/>
</dbReference>
<dbReference type="InterPro" id="IPR036511">
    <property type="entry name" value="TGT-like_sf"/>
</dbReference>
<comment type="caution">
    <text evidence="5">The sequence shown here is derived from an EMBL/GenBank/DDBJ whole genome shotgun (WGS) entry which is preliminary data.</text>
</comment>
<evidence type="ECO:0000256" key="1">
    <source>
        <dbReference type="ARBA" id="ARBA00022676"/>
    </source>
</evidence>
<evidence type="ECO:0000313" key="6">
    <source>
        <dbReference type="Proteomes" id="UP000315689"/>
    </source>
</evidence>
<reference evidence="5 6" key="1">
    <citation type="submission" date="2017-07" db="EMBL/GenBank/DDBJ databases">
        <title>Mechanisms for carbon and nitrogen cycling indicate functional differentiation within the Candidate Phyla Radiation.</title>
        <authorList>
            <person name="Danczak R.E."/>
            <person name="Johnston M.D."/>
            <person name="Kenah C."/>
            <person name="Slattery M."/>
            <person name="Wrighton K.C."/>
            <person name="Wilkins M.J."/>
        </authorList>
    </citation>
    <scope>NUCLEOTIDE SEQUENCE [LARGE SCALE GENOMIC DNA]</scope>
    <source>
        <strain evidence="5">Licking1014_7</strain>
    </source>
</reference>
<dbReference type="SUPFAM" id="SSF51713">
    <property type="entry name" value="tRNA-guanine transglycosylase"/>
    <property type="match status" value="1"/>
</dbReference>
<dbReference type="NCBIfam" id="TIGR00449">
    <property type="entry name" value="tgt_general"/>
    <property type="match status" value="1"/>
</dbReference>
<dbReference type="GO" id="GO:0005737">
    <property type="term" value="C:cytoplasm"/>
    <property type="evidence" value="ECO:0007669"/>
    <property type="project" value="TreeGrafter"/>
</dbReference>
<dbReference type="InterPro" id="IPR050076">
    <property type="entry name" value="ArchSynthase1/Queuine_TRR"/>
</dbReference>
<feature type="domain" description="tRNA-guanine(15) transglycosylase-like" evidence="4">
    <location>
        <begin position="41"/>
        <end position="380"/>
    </location>
</feature>
<keyword evidence="3" id="KW-0819">tRNA processing</keyword>
<dbReference type="Proteomes" id="UP000315689">
    <property type="component" value="Unassembled WGS sequence"/>
</dbReference>
<evidence type="ECO:0000256" key="3">
    <source>
        <dbReference type="ARBA" id="ARBA00022694"/>
    </source>
</evidence>
<dbReference type="PANTHER" id="PTHR46499:SF1">
    <property type="entry name" value="QUEUINE TRNA-RIBOSYLTRANSFERASE"/>
    <property type="match status" value="1"/>
</dbReference>
<organism evidence="5 6">
    <name type="scientific">Candidatus Berkelbacteria bacterium Licking1014_7</name>
    <dbReference type="NCBI Taxonomy" id="2017147"/>
    <lineage>
        <taxon>Bacteria</taxon>
        <taxon>Candidatus Berkelbacteria</taxon>
    </lineage>
</organism>
<dbReference type="InterPro" id="IPR004803">
    <property type="entry name" value="TGT"/>
</dbReference>
<dbReference type="GO" id="GO:0002099">
    <property type="term" value="P:tRNA wobble guanine modification"/>
    <property type="evidence" value="ECO:0007669"/>
    <property type="project" value="TreeGrafter"/>
</dbReference>
<keyword evidence="2 5" id="KW-0808">Transferase</keyword>
<protein>
    <submittedName>
        <fullName evidence="5">Queuine tRNA-ribosyltransferase</fullName>
    </submittedName>
</protein>
<evidence type="ECO:0000313" key="5">
    <source>
        <dbReference type="EMBL" id="TSC93214.1"/>
    </source>
</evidence>
<accession>A0A554LK48</accession>
<dbReference type="Gene3D" id="3.20.20.105">
    <property type="entry name" value="Queuine tRNA-ribosyltransferase-like"/>
    <property type="match status" value="1"/>
</dbReference>
<evidence type="ECO:0000256" key="2">
    <source>
        <dbReference type="ARBA" id="ARBA00022679"/>
    </source>
</evidence>
<sequence>MSFCLPANRLSDSDGGREICVLHFEIEAISIKSNMKMLKSKVDQLRLIHGTVQLPCFIPCATRGVLRGISWDELSKIGYNMILVNAYYMYLFPGLETIKKLGGLHQFIGWQGAILCDSGGFQVFSLKPKIGDRGVRFKSHIDGSEHFFTPELVWLSNEVLGADIAMPLDDCPPGEADKKRVEQAVNRTHNWLLRTINAKEKSPARKTEQIPKLFGIAQGGIYQDLREKSVKFVVDLYKRKMIDGIAIGGVAVGEQKANIRQVIRYVSKWLPKDAPKYLMGIGEPEDIIFAVRHGFNMFDCVLPTRMGRHGVAYQRQISKSKLQIPNIKYEKLDLRKSKFKTDKKWGYLSYLLRIGDMQGARLASLENLRVYYSLMQKLRKK</sequence>
<dbReference type="InterPro" id="IPR002616">
    <property type="entry name" value="tRNA_ribo_trans-like"/>
</dbReference>
<dbReference type="PANTHER" id="PTHR46499">
    <property type="entry name" value="QUEUINE TRNA-RIBOSYLTRANSFERASE"/>
    <property type="match status" value="1"/>
</dbReference>
<gene>
    <name evidence="5" type="ORF">CEN89_224</name>
</gene>
<dbReference type="Pfam" id="PF01702">
    <property type="entry name" value="TGT"/>
    <property type="match status" value="1"/>
</dbReference>
<evidence type="ECO:0000259" key="4">
    <source>
        <dbReference type="Pfam" id="PF01702"/>
    </source>
</evidence>
<dbReference type="AlphaFoldDB" id="A0A554LK48"/>
<dbReference type="EMBL" id="VMGK01000005">
    <property type="protein sequence ID" value="TSC93214.1"/>
    <property type="molecule type" value="Genomic_DNA"/>
</dbReference>
<name>A0A554LK48_9BACT</name>